<dbReference type="VEuPathDB" id="ToxoDB:NCLIV_017380"/>
<feature type="region of interest" description="Disordered" evidence="7">
    <location>
        <begin position="137"/>
        <end position="173"/>
    </location>
</feature>
<dbReference type="GO" id="GO:0005484">
    <property type="term" value="F:SNAP receptor activity"/>
    <property type="evidence" value="ECO:0007669"/>
    <property type="project" value="TreeGrafter"/>
</dbReference>
<evidence type="ECO:0000256" key="7">
    <source>
        <dbReference type="SAM" id="MobiDB-lite"/>
    </source>
</evidence>
<dbReference type="GO" id="GO:0012507">
    <property type="term" value="C:ER to Golgi transport vesicle membrane"/>
    <property type="evidence" value="ECO:0007669"/>
    <property type="project" value="TreeGrafter"/>
</dbReference>
<dbReference type="GO" id="GO:0006906">
    <property type="term" value="P:vesicle fusion"/>
    <property type="evidence" value="ECO:0007669"/>
    <property type="project" value="TreeGrafter"/>
</dbReference>
<dbReference type="GO" id="GO:0005789">
    <property type="term" value="C:endoplasmic reticulum membrane"/>
    <property type="evidence" value="ECO:0007669"/>
    <property type="project" value="TreeGrafter"/>
</dbReference>
<dbReference type="GO" id="GO:0015031">
    <property type="term" value="P:protein transport"/>
    <property type="evidence" value="ECO:0007669"/>
    <property type="project" value="UniProtKB-KW"/>
</dbReference>
<evidence type="ECO:0000313" key="10">
    <source>
        <dbReference type="EMBL" id="CEL65908.1"/>
    </source>
</evidence>
<feature type="transmembrane region" description="Helical" evidence="8">
    <location>
        <begin position="255"/>
        <end position="276"/>
    </location>
</feature>
<evidence type="ECO:0000256" key="5">
    <source>
        <dbReference type="ARBA" id="ARBA00022989"/>
    </source>
</evidence>
<dbReference type="GO" id="GO:0031201">
    <property type="term" value="C:SNARE complex"/>
    <property type="evidence" value="ECO:0007669"/>
    <property type="project" value="TreeGrafter"/>
</dbReference>
<dbReference type="eggNOG" id="ENOG502QYX6">
    <property type="taxonomic scope" value="Eukaryota"/>
</dbReference>
<evidence type="ECO:0000256" key="4">
    <source>
        <dbReference type="ARBA" id="ARBA00022927"/>
    </source>
</evidence>
<keyword evidence="5 8" id="KW-1133">Transmembrane helix</keyword>
<dbReference type="AlphaFoldDB" id="F0VE03"/>
<keyword evidence="2" id="KW-0813">Transport</keyword>
<dbReference type="OrthoDB" id="430637at2759"/>
<evidence type="ECO:0000256" key="1">
    <source>
        <dbReference type="ARBA" id="ARBA00004211"/>
    </source>
</evidence>
<keyword evidence="6 8" id="KW-0472">Membrane</keyword>
<feature type="region of interest" description="Disordered" evidence="7">
    <location>
        <begin position="1"/>
        <end position="47"/>
    </location>
</feature>
<reference evidence="9" key="1">
    <citation type="submission" date="2011-02" db="EMBL/GenBank/DDBJ databases">
        <authorList>
            <person name="Aslett M."/>
        </authorList>
    </citation>
    <scope>NUCLEOTIDE SEQUENCE</scope>
    <source>
        <strain evidence="9">Liverpool</strain>
    </source>
</reference>
<evidence type="ECO:0000256" key="2">
    <source>
        <dbReference type="ARBA" id="ARBA00022448"/>
    </source>
</evidence>
<feature type="compositionally biased region" description="Low complexity" evidence="7">
    <location>
        <begin position="26"/>
        <end position="37"/>
    </location>
</feature>
<evidence type="ECO:0000313" key="11">
    <source>
        <dbReference type="Proteomes" id="UP000007494"/>
    </source>
</evidence>
<name>F0VE03_NEOCL</name>
<feature type="compositionally biased region" description="Polar residues" evidence="7">
    <location>
        <begin position="1"/>
        <end position="16"/>
    </location>
</feature>
<dbReference type="OMA" id="EFKRITI"/>
<dbReference type="GO" id="GO:0005794">
    <property type="term" value="C:Golgi apparatus"/>
    <property type="evidence" value="ECO:0007669"/>
    <property type="project" value="TreeGrafter"/>
</dbReference>
<dbReference type="PANTHER" id="PTHR21230">
    <property type="entry name" value="VESICLE TRANSPORT V-SNARE PROTEIN VTI1-RELATED"/>
    <property type="match status" value="1"/>
</dbReference>
<comment type="subcellular location">
    <subcellularLocation>
        <location evidence="1">Membrane</location>
        <topology evidence="1">Single-pass type IV membrane protein</topology>
    </subcellularLocation>
</comment>
<dbReference type="PANTHER" id="PTHR21230:SF26">
    <property type="entry name" value="VESICLE TRANSPORT THROUGH INTERACTION WITH T-SNARES HOMOLOG 1A"/>
    <property type="match status" value="1"/>
</dbReference>
<dbReference type="SUPFAM" id="SSF58038">
    <property type="entry name" value="SNARE fusion complex"/>
    <property type="match status" value="1"/>
</dbReference>
<evidence type="ECO:0000313" key="9">
    <source>
        <dbReference type="EMBL" id="CBZ51946.1"/>
    </source>
</evidence>
<organism evidence="9 11">
    <name type="scientific">Neospora caninum (strain Liverpool)</name>
    <dbReference type="NCBI Taxonomy" id="572307"/>
    <lineage>
        <taxon>Eukaryota</taxon>
        <taxon>Sar</taxon>
        <taxon>Alveolata</taxon>
        <taxon>Apicomplexa</taxon>
        <taxon>Conoidasida</taxon>
        <taxon>Coccidia</taxon>
        <taxon>Eucoccidiorida</taxon>
        <taxon>Eimeriorina</taxon>
        <taxon>Sarcocystidae</taxon>
        <taxon>Neospora</taxon>
    </lineage>
</organism>
<dbReference type="Gene3D" id="1.20.5.110">
    <property type="match status" value="1"/>
</dbReference>
<dbReference type="EMBL" id="FR823387">
    <property type="protein sequence ID" value="CBZ51946.1"/>
    <property type="molecule type" value="Genomic_DNA"/>
</dbReference>
<dbReference type="Proteomes" id="UP000007494">
    <property type="component" value="Chromosome VI"/>
</dbReference>
<keyword evidence="3 8" id="KW-0812">Transmembrane</keyword>
<reference evidence="10" key="4">
    <citation type="journal article" date="2015" name="PLoS ONE">
        <title>Comprehensive Evaluation of Toxoplasma gondii VEG and Neospora caninum LIV Genomes with Tachyzoite Stage Transcriptome and Proteome Defines Novel Transcript Features.</title>
        <authorList>
            <person name="Ramaprasad A."/>
            <person name="Mourier T."/>
            <person name="Naeem R."/>
            <person name="Malas T.B."/>
            <person name="Moussa E."/>
            <person name="Panigrahi A."/>
            <person name="Vermont S.J."/>
            <person name="Otto T.D."/>
            <person name="Wastling J."/>
            <person name="Pain A."/>
        </authorList>
    </citation>
    <scope>NUCLEOTIDE SEQUENCE</scope>
    <source>
        <strain evidence="10">Liverpool</strain>
    </source>
</reference>
<dbReference type="InParanoid" id="F0VE03"/>
<sequence length="282" mass="31082">MASLQAASLGSFPSFSSRDERSGPRSSSVCQHSNSVSPPSPAFLQDQEHKWRRHYASLTLCLQRMQDGDAAAEDVEAGTDACEGADISLQQLEAEARMSSNSQALLQVVRRYQSDFEQARSTFTRLVQQWQRQQLLQGSGPRRAQGIHRTRVQNSAESPFSSSSTATSSNHSLDTAKADETALAVHYAGGTLLGESNRLAVESEHVGLAVMGQLRTQRESLITSRSLAQKTYGELQDSRSLLTAMLRRTLFNKMVLVAIIVFLSLAIICVLFQRLLRLVRVL</sequence>
<proteinExistence type="predicted"/>
<dbReference type="RefSeq" id="XP_003881979.1">
    <property type="nucleotide sequence ID" value="XM_003881930.1"/>
</dbReference>
<keyword evidence="11" id="KW-1185">Reference proteome</keyword>
<dbReference type="Pfam" id="PF12352">
    <property type="entry name" value="V-SNARE_C"/>
    <property type="match status" value="1"/>
</dbReference>
<gene>
    <name evidence="10" type="ORF">BN1204_017380</name>
    <name evidence="9" type="ORF">NCLIV_017380</name>
</gene>
<accession>F0VE03</accession>
<protein>
    <submittedName>
        <fullName evidence="9">Vesicle transport v-SNARE domain-containing protein, related</fullName>
    </submittedName>
</protein>
<dbReference type="GO" id="GO:0031902">
    <property type="term" value="C:late endosome membrane"/>
    <property type="evidence" value="ECO:0007669"/>
    <property type="project" value="TreeGrafter"/>
</dbReference>
<dbReference type="EMBL" id="LN714480">
    <property type="protein sequence ID" value="CEL65908.1"/>
    <property type="molecule type" value="Genomic_DNA"/>
</dbReference>
<evidence type="ECO:0000256" key="6">
    <source>
        <dbReference type="ARBA" id="ARBA00023136"/>
    </source>
</evidence>
<reference evidence="9" key="2">
    <citation type="submission" date="2011-03" db="EMBL/GenBank/DDBJ databases">
        <title>Comparative genomics and transcriptomics of Neospora caninum and Toxoplasma gondii.</title>
        <authorList>
            <person name="Reid A.J."/>
            <person name="Sohal A."/>
            <person name="Harris D."/>
            <person name="Quail M."/>
            <person name="Sanders M."/>
            <person name="Berriman M."/>
            <person name="Wastling J.M."/>
            <person name="Pain A."/>
        </authorList>
    </citation>
    <scope>NUCLEOTIDE SEQUENCE</scope>
    <source>
        <strain evidence="9">Liverpool</strain>
    </source>
</reference>
<keyword evidence="4" id="KW-0653">Protein transport</keyword>
<evidence type="ECO:0000256" key="3">
    <source>
        <dbReference type="ARBA" id="ARBA00022692"/>
    </source>
</evidence>
<evidence type="ECO:0000256" key="8">
    <source>
        <dbReference type="SAM" id="Phobius"/>
    </source>
</evidence>
<reference evidence="11" key="3">
    <citation type="journal article" date="2012" name="PLoS Pathog.">
        <title>Comparative genomics of the apicomplexan parasites Toxoplasma gondii and Neospora caninum: Coccidia differing in host range and transmission strategy.</title>
        <authorList>
            <person name="Reid A.J."/>
            <person name="Vermont S.J."/>
            <person name="Cotton J.A."/>
            <person name="Harris D."/>
            <person name="Hill-Cawthorne G.A."/>
            <person name="Konen-Waisman S."/>
            <person name="Latham S.M."/>
            <person name="Mourier T."/>
            <person name="Norton R."/>
            <person name="Quail M.A."/>
            <person name="Sanders M."/>
            <person name="Shanmugam D."/>
            <person name="Sohal A."/>
            <person name="Wasmuth J.D."/>
            <person name="Brunk B."/>
            <person name="Grigg M.E."/>
            <person name="Howard J.C."/>
            <person name="Parkinson J."/>
            <person name="Roos D.S."/>
            <person name="Trees A.J."/>
            <person name="Berriman M."/>
            <person name="Pain A."/>
            <person name="Wastling J.M."/>
        </authorList>
    </citation>
    <scope>NUCLEOTIDE SEQUENCE [LARGE SCALE GENOMIC DNA]</scope>
    <source>
        <strain evidence="11">Liverpool</strain>
    </source>
</reference>
<dbReference type="GeneID" id="13444655"/>
<dbReference type="GO" id="GO:0000149">
    <property type="term" value="F:SNARE binding"/>
    <property type="evidence" value="ECO:0007669"/>
    <property type="project" value="TreeGrafter"/>
</dbReference>
<feature type="compositionally biased region" description="Low complexity" evidence="7">
    <location>
        <begin position="154"/>
        <end position="172"/>
    </location>
</feature>